<evidence type="ECO:0000256" key="2">
    <source>
        <dbReference type="ARBA" id="ARBA00022638"/>
    </source>
</evidence>
<protein>
    <submittedName>
        <fullName evidence="3">Uncharacterized protein</fullName>
    </submittedName>
</protein>
<dbReference type="InterPro" id="IPR023347">
    <property type="entry name" value="Lysozyme_dom_sf"/>
</dbReference>
<reference evidence="3 4" key="1">
    <citation type="submission" date="2018-09" db="EMBL/GenBank/DDBJ databases">
        <authorList>
            <person name="Zhu H."/>
        </authorList>
    </citation>
    <scope>NUCLEOTIDE SEQUENCE [LARGE SCALE GENOMIC DNA]</scope>
    <source>
        <strain evidence="3 4">K2W22B-5</strain>
    </source>
</reference>
<dbReference type="GO" id="GO:0031640">
    <property type="term" value="P:killing of cells of another organism"/>
    <property type="evidence" value="ECO:0007669"/>
    <property type="project" value="UniProtKB-KW"/>
</dbReference>
<dbReference type="GO" id="GO:0042742">
    <property type="term" value="P:defense response to bacterium"/>
    <property type="evidence" value="ECO:0007669"/>
    <property type="project" value="UniProtKB-KW"/>
</dbReference>
<dbReference type="Proteomes" id="UP000283458">
    <property type="component" value="Unassembled WGS sequence"/>
</dbReference>
<dbReference type="RefSeq" id="WP_119833209.1">
    <property type="nucleotide sequence ID" value="NZ_QYUL01000004.1"/>
</dbReference>
<dbReference type="Gene3D" id="1.10.530.40">
    <property type="match status" value="1"/>
</dbReference>
<dbReference type="InterPro" id="IPR023346">
    <property type="entry name" value="Lysozyme-like_dom_sf"/>
</dbReference>
<sequence length="198" mass="21862">MNVCQEALDLIILFEVTSQAVYEKKYARPTWPGGDSGVTIGIGFDLGYETGEGLDRDWPMLPKDIRSRLKTVTGLTGAKAQAALPTLRDIAIPWAAAGESFRTATLPRYVDQTVGAFPGCETLPALCFGTLVSLVYNRGASVKGDRRVEMAAIRDLIRAGTLTEVPDQFRKMKRLWPTVEGLRDRREKEACLWEGGLR</sequence>
<keyword evidence="2" id="KW-0081">Bacteriolytic enzyme</keyword>
<dbReference type="SUPFAM" id="SSF53955">
    <property type="entry name" value="Lysozyme-like"/>
    <property type="match status" value="1"/>
</dbReference>
<dbReference type="AlphaFoldDB" id="A0A418VP70"/>
<proteinExistence type="predicted"/>
<keyword evidence="1" id="KW-0929">Antimicrobial</keyword>
<evidence type="ECO:0000313" key="4">
    <source>
        <dbReference type="Proteomes" id="UP000283458"/>
    </source>
</evidence>
<dbReference type="CDD" id="cd16904">
    <property type="entry name" value="pesticin_lyz-like"/>
    <property type="match status" value="1"/>
</dbReference>
<evidence type="ECO:0000313" key="3">
    <source>
        <dbReference type="EMBL" id="RJF78067.1"/>
    </source>
</evidence>
<keyword evidence="4" id="KW-1185">Reference proteome</keyword>
<dbReference type="OrthoDB" id="7323510at2"/>
<evidence type="ECO:0000256" key="1">
    <source>
        <dbReference type="ARBA" id="ARBA00022529"/>
    </source>
</evidence>
<gene>
    <name evidence="3" type="ORF">D3877_23340</name>
</gene>
<accession>A0A418VP70</accession>
<name>A0A418VP70_9PROT</name>
<dbReference type="GO" id="GO:0003796">
    <property type="term" value="F:lysozyme activity"/>
    <property type="evidence" value="ECO:0007669"/>
    <property type="project" value="InterPro"/>
</dbReference>
<organism evidence="3 4">
    <name type="scientific">Azospirillum cavernae</name>
    <dbReference type="NCBI Taxonomy" id="2320860"/>
    <lineage>
        <taxon>Bacteria</taxon>
        <taxon>Pseudomonadati</taxon>
        <taxon>Pseudomonadota</taxon>
        <taxon>Alphaproteobacteria</taxon>
        <taxon>Rhodospirillales</taxon>
        <taxon>Azospirillaceae</taxon>
        <taxon>Azospirillum</taxon>
    </lineage>
</organism>
<comment type="caution">
    <text evidence="3">The sequence shown here is derived from an EMBL/GenBank/DDBJ whole genome shotgun (WGS) entry which is preliminary data.</text>
</comment>
<dbReference type="EMBL" id="QYUL01000004">
    <property type="protein sequence ID" value="RJF78067.1"/>
    <property type="molecule type" value="Genomic_DNA"/>
</dbReference>